<keyword evidence="5 8" id="KW-1133">Transmembrane helix</keyword>
<dbReference type="PANTHER" id="PTHR30558">
    <property type="entry name" value="EXBD MEMBRANE COMPONENT OF PMF-DRIVEN MACROMOLECULE IMPORT SYSTEM"/>
    <property type="match status" value="1"/>
</dbReference>
<evidence type="ECO:0000256" key="5">
    <source>
        <dbReference type="ARBA" id="ARBA00022989"/>
    </source>
</evidence>
<sequence length="141" mass="15559">MNFRRQRTESVDINLTPLIDVVFLLLIFFMVSTTFTKETHLDVDLPTSSSTLQSIDKNQVEIVINATGGFMINGHALVKSDFDTIKQALGKEVEGLDNPPVIIVADAQTPHQSVIYAMDAAGQLGLVKIRMATKIDKNDQN</sequence>
<dbReference type="Pfam" id="PF02472">
    <property type="entry name" value="ExbD"/>
    <property type="match status" value="1"/>
</dbReference>
<keyword evidence="7" id="KW-0813">Transport</keyword>
<keyword evidence="3" id="KW-1003">Cell membrane</keyword>
<keyword evidence="7" id="KW-0653">Protein transport</keyword>
<feature type="transmembrane region" description="Helical" evidence="8">
    <location>
        <begin position="12"/>
        <end position="31"/>
    </location>
</feature>
<evidence type="ECO:0000313" key="10">
    <source>
        <dbReference type="Proteomes" id="UP000032266"/>
    </source>
</evidence>
<dbReference type="Gene3D" id="3.30.420.270">
    <property type="match status" value="1"/>
</dbReference>
<dbReference type="PATRIC" id="fig|1445510.3.peg.3775"/>
<dbReference type="HOGENOM" id="CLU_085305_3_3_6"/>
<name>A0A0C5VZI9_9GAMM</name>
<comment type="similarity">
    <text evidence="2 7">Belongs to the ExbD/TolR family.</text>
</comment>
<dbReference type="AlphaFoldDB" id="A0A0C5VZI9"/>
<keyword evidence="4 7" id="KW-0812">Transmembrane</keyword>
<dbReference type="KEGG" id="gsn:YC6258_03798"/>
<dbReference type="RefSeq" id="WP_044617998.1">
    <property type="nucleotide sequence ID" value="NZ_CP007142.1"/>
</dbReference>
<evidence type="ECO:0000256" key="8">
    <source>
        <dbReference type="SAM" id="Phobius"/>
    </source>
</evidence>
<evidence type="ECO:0000256" key="1">
    <source>
        <dbReference type="ARBA" id="ARBA00004162"/>
    </source>
</evidence>
<evidence type="ECO:0000256" key="4">
    <source>
        <dbReference type="ARBA" id="ARBA00022692"/>
    </source>
</evidence>
<dbReference type="GO" id="GO:0022857">
    <property type="term" value="F:transmembrane transporter activity"/>
    <property type="evidence" value="ECO:0007669"/>
    <property type="project" value="InterPro"/>
</dbReference>
<organism evidence="9 10">
    <name type="scientific">Gynuella sunshinyii YC6258</name>
    <dbReference type="NCBI Taxonomy" id="1445510"/>
    <lineage>
        <taxon>Bacteria</taxon>
        <taxon>Pseudomonadati</taxon>
        <taxon>Pseudomonadota</taxon>
        <taxon>Gammaproteobacteria</taxon>
        <taxon>Oceanospirillales</taxon>
        <taxon>Saccharospirillaceae</taxon>
        <taxon>Gynuella</taxon>
    </lineage>
</organism>
<proteinExistence type="inferred from homology"/>
<keyword evidence="6 8" id="KW-0472">Membrane</keyword>
<gene>
    <name evidence="9" type="ORF">YC6258_03798</name>
</gene>
<evidence type="ECO:0000256" key="7">
    <source>
        <dbReference type="RuleBase" id="RU003879"/>
    </source>
</evidence>
<comment type="subcellular location">
    <subcellularLocation>
        <location evidence="1">Cell membrane</location>
        <topology evidence="1">Single-pass membrane protein</topology>
    </subcellularLocation>
    <subcellularLocation>
        <location evidence="7">Cell membrane</location>
        <topology evidence="7">Single-pass type II membrane protein</topology>
    </subcellularLocation>
</comment>
<dbReference type="STRING" id="1445510.YC6258_03798"/>
<dbReference type="OrthoDB" id="9793581at2"/>
<keyword evidence="10" id="KW-1185">Reference proteome</keyword>
<dbReference type="EMBL" id="CP007142">
    <property type="protein sequence ID" value="AJQ95834.1"/>
    <property type="molecule type" value="Genomic_DNA"/>
</dbReference>
<dbReference type="Proteomes" id="UP000032266">
    <property type="component" value="Chromosome"/>
</dbReference>
<accession>A0A0C5VZI9</accession>
<evidence type="ECO:0000256" key="6">
    <source>
        <dbReference type="ARBA" id="ARBA00023136"/>
    </source>
</evidence>
<protein>
    <submittedName>
        <fullName evidence="9">Biopolymer transport protein</fullName>
    </submittedName>
</protein>
<dbReference type="InterPro" id="IPR003400">
    <property type="entry name" value="ExbD"/>
</dbReference>
<evidence type="ECO:0000256" key="3">
    <source>
        <dbReference type="ARBA" id="ARBA00022475"/>
    </source>
</evidence>
<reference evidence="9 10" key="1">
    <citation type="submission" date="2014-01" db="EMBL/GenBank/DDBJ databases">
        <title>Full genme sequencing of cellulolytic bacterium Gynuella sunshinyii YC6258T gen. nov., sp. nov.</title>
        <authorList>
            <person name="Khan H."/>
            <person name="Chung E.J."/>
            <person name="Chung Y.R."/>
        </authorList>
    </citation>
    <scope>NUCLEOTIDE SEQUENCE [LARGE SCALE GENOMIC DNA]</scope>
    <source>
        <strain evidence="9 10">YC6258</strain>
    </source>
</reference>
<evidence type="ECO:0000313" key="9">
    <source>
        <dbReference type="EMBL" id="AJQ95834.1"/>
    </source>
</evidence>
<dbReference type="GO" id="GO:0015031">
    <property type="term" value="P:protein transport"/>
    <property type="evidence" value="ECO:0007669"/>
    <property type="project" value="UniProtKB-KW"/>
</dbReference>
<dbReference type="PANTHER" id="PTHR30558:SF3">
    <property type="entry name" value="BIOPOLYMER TRANSPORT PROTEIN EXBD-RELATED"/>
    <property type="match status" value="1"/>
</dbReference>
<evidence type="ECO:0000256" key="2">
    <source>
        <dbReference type="ARBA" id="ARBA00005811"/>
    </source>
</evidence>
<dbReference type="GO" id="GO:0005886">
    <property type="term" value="C:plasma membrane"/>
    <property type="evidence" value="ECO:0007669"/>
    <property type="project" value="UniProtKB-SubCell"/>
</dbReference>